<organism evidence="12 13">
    <name type="scientific">Actinoallomurus iriomotensis</name>
    <dbReference type="NCBI Taxonomy" id="478107"/>
    <lineage>
        <taxon>Bacteria</taxon>
        <taxon>Bacillati</taxon>
        <taxon>Actinomycetota</taxon>
        <taxon>Actinomycetes</taxon>
        <taxon>Streptosporangiales</taxon>
        <taxon>Thermomonosporaceae</taxon>
        <taxon>Actinoallomurus</taxon>
    </lineage>
</organism>
<protein>
    <recommendedName>
        <fullName evidence="4">Protein-L-isoaspartate O-methyltransferase</fullName>
        <ecNumber evidence="3">2.1.1.77</ecNumber>
    </recommendedName>
    <alternativeName>
        <fullName evidence="11">L-isoaspartyl protein carboxyl methyltransferase</fullName>
    </alternativeName>
    <alternativeName>
        <fullName evidence="9">Protein L-isoaspartyl methyltransferase</fullName>
    </alternativeName>
    <alternativeName>
        <fullName evidence="10">Protein-beta-aspartate methyltransferase</fullName>
    </alternativeName>
</protein>
<comment type="subcellular location">
    <subcellularLocation>
        <location evidence="1">Cytoplasm</location>
    </subcellularLocation>
</comment>
<gene>
    <name evidence="12" type="primary">pcm</name>
    <name evidence="12" type="ORF">Airi02_002260</name>
</gene>
<comment type="caution">
    <text evidence="12">The sequence shown here is derived from an EMBL/GenBank/DDBJ whole genome shotgun (WGS) entry which is preliminary data.</text>
</comment>
<dbReference type="EC" id="2.1.1.77" evidence="3"/>
<dbReference type="Proteomes" id="UP001165074">
    <property type="component" value="Unassembled WGS sequence"/>
</dbReference>
<evidence type="ECO:0000256" key="10">
    <source>
        <dbReference type="ARBA" id="ARBA00031323"/>
    </source>
</evidence>
<evidence type="ECO:0000256" key="7">
    <source>
        <dbReference type="ARBA" id="ARBA00022679"/>
    </source>
</evidence>
<keyword evidence="5" id="KW-0963">Cytoplasm</keyword>
<dbReference type="GO" id="GO:0005737">
    <property type="term" value="C:cytoplasm"/>
    <property type="evidence" value="ECO:0007669"/>
    <property type="project" value="UniProtKB-SubCell"/>
</dbReference>
<dbReference type="PANTHER" id="PTHR11579:SF0">
    <property type="entry name" value="PROTEIN-L-ISOASPARTATE(D-ASPARTATE) O-METHYLTRANSFERASE"/>
    <property type="match status" value="1"/>
</dbReference>
<evidence type="ECO:0000256" key="5">
    <source>
        <dbReference type="ARBA" id="ARBA00022490"/>
    </source>
</evidence>
<accession>A0A9W6RUX9</accession>
<dbReference type="CDD" id="cd02440">
    <property type="entry name" value="AdoMet_MTases"/>
    <property type="match status" value="1"/>
</dbReference>
<sequence length="399" mass="42895">MPNGSGKDPARWVETLIETLEDTGALTADTWREALRAVPRHLFLPLRALAVPDVPGGGKAYPIDRGARPDEWWSAVYSDTSVITQIDDGAGDPATGEGKRYTSSSSAPGVVAQFLEFLDPLGGHRVLEVGTGTGWTAGLLSYRLGSENVTTVEVDPALAEVAEKNLAAAGHTPRVIVRDGALGFPDGAPYDRVHAAFAVSSVPYAWVEQCRPGARIVFPYTPGFGYGHKVVLDVAGDGTATGRFVGPAGYMMMRAHRHPLGPQASFLHHEADAVKTGTRMDPRALAHGGPGADLAIATLVPGVRRFLGTDEDSGEATLWLLETRTDARTAGSWAVAEYIPGRGVFEVEQYGKRRLWDEVEAAYWRWHGLGRPERDQFGLTVSPDGHAVWLDSPSNVLVR</sequence>
<evidence type="ECO:0000256" key="4">
    <source>
        <dbReference type="ARBA" id="ARBA00013346"/>
    </source>
</evidence>
<dbReference type="PANTHER" id="PTHR11579">
    <property type="entry name" value="PROTEIN-L-ISOASPARTATE O-METHYLTRANSFERASE"/>
    <property type="match status" value="1"/>
</dbReference>
<evidence type="ECO:0000256" key="3">
    <source>
        <dbReference type="ARBA" id="ARBA00011890"/>
    </source>
</evidence>
<dbReference type="InterPro" id="IPR029063">
    <property type="entry name" value="SAM-dependent_MTases_sf"/>
</dbReference>
<keyword evidence="13" id="KW-1185">Reference proteome</keyword>
<evidence type="ECO:0000256" key="1">
    <source>
        <dbReference type="ARBA" id="ARBA00004496"/>
    </source>
</evidence>
<dbReference type="EMBL" id="BSTK01000001">
    <property type="protein sequence ID" value="GLY82294.1"/>
    <property type="molecule type" value="Genomic_DNA"/>
</dbReference>
<dbReference type="AlphaFoldDB" id="A0A9W6RUX9"/>
<dbReference type="GO" id="GO:0032259">
    <property type="term" value="P:methylation"/>
    <property type="evidence" value="ECO:0007669"/>
    <property type="project" value="UniProtKB-KW"/>
</dbReference>
<evidence type="ECO:0000256" key="8">
    <source>
        <dbReference type="ARBA" id="ARBA00022691"/>
    </source>
</evidence>
<proteinExistence type="inferred from homology"/>
<keyword evidence="8" id="KW-0949">S-adenosyl-L-methionine</keyword>
<evidence type="ECO:0000256" key="9">
    <source>
        <dbReference type="ARBA" id="ARBA00030757"/>
    </source>
</evidence>
<evidence type="ECO:0000256" key="6">
    <source>
        <dbReference type="ARBA" id="ARBA00022603"/>
    </source>
</evidence>
<name>A0A9W6RUX9_9ACTN</name>
<dbReference type="SUPFAM" id="SSF53335">
    <property type="entry name" value="S-adenosyl-L-methionine-dependent methyltransferases"/>
    <property type="match status" value="1"/>
</dbReference>
<evidence type="ECO:0000256" key="2">
    <source>
        <dbReference type="ARBA" id="ARBA00005369"/>
    </source>
</evidence>
<dbReference type="GO" id="GO:0004719">
    <property type="term" value="F:protein-L-isoaspartate (D-aspartate) O-methyltransferase activity"/>
    <property type="evidence" value="ECO:0007669"/>
    <property type="project" value="UniProtKB-EC"/>
</dbReference>
<keyword evidence="7" id="KW-0808">Transferase</keyword>
<reference evidence="12" key="1">
    <citation type="submission" date="2023-03" db="EMBL/GenBank/DDBJ databases">
        <title>Actinoallomurus iriomotensis NBRC 103684.</title>
        <authorList>
            <person name="Ichikawa N."/>
            <person name="Sato H."/>
            <person name="Tonouchi N."/>
        </authorList>
    </citation>
    <scope>NUCLEOTIDE SEQUENCE</scope>
    <source>
        <strain evidence="12">NBRC 103684</strain>
    </source>
</reference>
<comment type="similarity">
    <text evidence="2">Belongs to the methyltransferase superfamily. L-isoaspartyl/D-aspartyl protein methyltransferase family.</text>
</comment>
<evidence type="ECO:0000256" key="11">
    <source>
        <dbReference type="ARBA" id="ARBA00031350"/>
    </source>
</evidence>
<dbReference type="InterPro" id="IPR000682">
    <property type="entry name" value="PCMT"/>
</dbReference>
<dbReference type="RefSeq" id="WP_285565937.1">
    <property type="nucleotide sequence ID" value="NZ_BSTK01000001.1"/>
</dbReference>
<dbReference type="Pfam" id="PF01135">
    <property type="entry name" value="PCMT"/>
    <property type="match status" value="1"/>
</dbReference>
<evidence type="ECO:0000313" key="13">
    <source>
        <dbReference type="Proteomes" id="UP001165074"/>
    </source>
</evidence>
<keyword evidence="6" id="KW-0489">Methyltransferase</keyword>
<dbReference type="Gene3D" id="3.40.50.150">
    <property type="entry name" value="Vaccinia Virus protein VP39"/>
    <property type="match status" value="1"/>
</dbReference>
<evidence type="ECO:0000313" key="12">
    <source>
        <dbReference type="EMBL" id="GLY82294.1"/>
    </source>
</evidence>